<reference evidence="2 3" key="1">
    <citation type="journal article" date="2012" name="Eukaryot. Cell">
        <title>Draft genome sequence of CBS 2479, the standard type strain of Trichosporon asahii.</title>
        <authorList>
            <person name="Yang R.Y."/>
            <person name="Li H.T."/>
            <person name="Zhu H."/>
            <person name="Zhou G.P."/>
            <person name="Wang M."/>
            <person name="Wang L."/>
        </authorList>
    </citation>
    <scope>NUCLEOTIDE SEQUENCE [LARGE SCALE GENOMIC DNA]</scope>
    <source>
        <strain evidence="3">ATCC 90039 / CBS 2479 / JCM 2466 / KCTC 7840 / NCYC 2677 / UAMH 7654</strain>
    </source>
</reference>
<dbReference type="EMBL" id="ALBS01000261">
    <property type="protein sequence ID" value="EJT47225.1"/>
    <property type="molecule type" value="Genomic_DNA"/>
</dbReference>
<protein>
    <submittedName>
        <fullName evidence="2">Uncharacterized protein</fullName>
    </submittedName>
</protein>
<evidence type="ECO:0000256" key="1">
    <source>
        <dbReference type="SAM" id="MobiDB-lite"/>
    </source>
</evidence>
<comment type="caution">
    <text evidence="2">The sequence shown here is derived from an EMBL/GenBank/DDBJ whole genome shotgun (WGS) entry which is preliminary data.</text>
</comment>
<dbReference type="Proteomes" id="UP000002748">
    <property type="component" value="Unassembled WGS sequence"/>
</dbReference>
<sequence length="316" mass="33210">MAAAVQPHSILLPSSSPLGAGNNPVAVPNKAGVQVQAPAANGVHQQNGVAPPAAAQQPQQLNKMPGTTAHAVPVHQSAGSSQESLASNAVPPLSPGGSQSSTLADSVKTDHTWDDAETQTNTSSTAGELTPRSSMMGSPTPKIRFGNCPERPPELRRRNSITLGVLARKSMLHAQGTLPGGTRVVNMTDEEWEAYQNKFQKSTQAPVDLGNVVSSGAKKLWGKMRRGSNASVGAAGRGRSDSASSMPGMPISPREQDEDENDPAQSAHPVHPSQATAPIMQHPQVQPHLQQPAPVMQQPQQPIMQHPQQVQQTHAL</sequence>
<feature type="compositionally biased region" description="Low complexity" evidence="1">
    <location>
        <begin position="50"/>
        <end position="60"/>
    </location>
</feature>
<feature type="compositionally biased region" description="Polar residues" evidence="1">
    <location>
        <begin position="118"/>
        <end position="137"/>
    </location>
</feature>
<evidence type="ECO:0000313" key="3">
    <source>
        <dbReference type="Proteomes" id="UP000002748"/>
    </source>
</evidence>
<dbReference type="RefSeq" id="XP_014177935.1">
    <property type="nucleotide sequence ID" value="XM_014322460.1"/>
</dbReference>
<feature type="region of interest" description="Disordered" evidence="1">
    <location>
        <begin position="1"/>
        <end position="155"/>
    </location>
</feature>
<gene>
    <name evidence="2" type="ORF">A1Q1_04083</name>
</gene>
<dbReference type="OrthoDB" id="3366178at2759"/>
<name>J4U9C6_TRIAS</name>
<organism evidence="2 3">
    <name type="scientific">Trichosporon asahii var. asahii (strain ATCC 90039 / CBS 2479 / JCM 2466 / KCTC 7840 / NBRC 103889/ NCYC 2677 / UAMH 7654)</name>
    <name type="common">Yeast</name>
    <dbReference type="NCBI Taxonomy" id="1186058"/>
    <lineage>
        <taxon>Eukaryota</taxon>
        <taxon>Fungi</taxon>
        <taxon>Dikarya</taxon>
        <taxon>Basidiomycota</taxon>
        <taxon>Agaricomycotina</taxon>
        <taxon>Tremellomycetes</taxon>
        <taxon>Trichosporonales</taxon>
        <taxon>Trichosporonaceae</taxon>
        <taxon>Trichosporon</taxon>
    </lineage>
</organism>
<dbReference type="KEGG" id="tasa:A1Q1_04083"/>
<proteinExistence type="predicted"/>
<dbReference type="VEuPathDB" id="FungiDB:A1Q1_04083"/>
<dbReference type="AlphaFoldDB" id="J4U9C6"/>
<dbReference type="GeneID" id="25987596"/>
<feature type="compositionally biased region" description="Low complexity" evidence="1">
    <location>
        <begin position="281"/>
        <end position="316"/>
    </location>
</feature>
<feature type="compositionally biased region" description="Polar residues" evidence="1">
    <location>
        <begin position="77"/>
        <end position="87"/>
    </location>
</feature>
<dbReference type="HOGENOM" id="CLU_049655_0_0_1"/>
<feature type="region of interest" description="Disordered" evidence="1">
    <location>
        <begin position="223"/>
        <end position="316"/>
    </location>
</feature>
<accession>J4U9C6</accession>
<evidence type="ECO:0000313" key="2">
    <source>
        <dbReference type="EMBL" id="EJT47225.1"/>
    </source>
</evidence>
<feature type="compositionally biased region" description="Low complexity" evidence="1">
    <location>
        <begin position="7"/>
        <end position="18"/>
    </location>
</feature>